<dbReference type="EMBL" id="BGPR01000738">
    <property type="protein sequence ID" value="GBM33608.1"/>
    <property type="molecule type" value="Genomic_DNA"/>
</dbReference>
<evidence type="ECO:0000256" key="1">
    <source>
        <dbReference type="SAM" id="MobiDB-lite"/>
    </source>
</evidence>
<organism evidence="2 3">
    <name type="scientific">Araneus ventricosus</name>
    <name type="common">Orbweaver spider</name>
    <name type="synonym">Epeira ventricosa</name>
    <dbReference type="NCBI Taxonomy" id="182803"/>
    <lineage>
        <taxon>Eukaryota</taxon>
        <taxon>Metazoa</taxon>
        <taxon>Ecdysozoa</taxon>
        <taxon>Arthropoda</taxon>
        <taxon>Chelicerata</taxon>
        <taxon>Arachnida</taxon>
        <taxon>Araneae</taxon>
        <taxon>Araneomorphae</taxon>
        <taxon>Entelegynae</taxon>
        <taxon>Araneoidea</taxon>
        <taxon>Araneidae</taxon>
        <taxon>Araneus</taxon>
    </lineage>
</organism>
<accession>A0A4Y2EZE3</accession>
<feature type="region of interest" description="Disordered" evidence="1">
    <location>
        <begin position="44"/>
        <end position="65"/>
    </location>
</feature>
<evidence type="ECO:0000313" key="3">
    <source>
        <dbReference type="Proteomes" id="UP000499080"/>
    </source>
</evidence>
<gene>
    <name evidence="2" type="ORF">AVEN_203656_1</name>
</gene>
<protein>
    <submittedName>
        <fullName evidence="2">Uncharacterized protein</fullName>
    </submittedName>
</protein>
<name>A0A4Y2EZE3_ARAVE</name>
<evidence type="ECO:0000313" key="2">
    <source>
        <dbReference type="EMBL" id="GBM33608.1"/>
    </source>
</evidence>
<proteinExistence type="predicted"/>
<feature type="compositionally biased region" description="Polar residues" evidence="1">
    <location>
        <begin position="56"/>
        <end position="65"/>
    </location>
</feature>
<dbReference type="AlphaFoldDB" id="A0A4Y2EZE3"/>
<reference evidence="2 3" key="1">
    <citation type="journal article" date="2019" name="Sci. Rep.">
        <title>Orb-weaving spider Araneus ventricosus genome elucidates the spidroin gene catalogue.</title>
        <authorList>
            <person name="Kono N."/>
            <person name="Nakamura H."/>
            <person name="Ohtoshi R."/>
            <person name="Moran D.A.P."/>
            <person name="Shinohara A."/>
            <person name="Yoshida Y."/>
            <person name="Fujiwara M."/>
            <person name="Mori M."/>
            <person name="Tomita M."/>
            <person name="Arakawa K."/>
        </authorList>
    </citation>
    <scope>NUCLEOTIDE SEQUENCE [LARGE SCALE GENOMIC DNA]</scope>
</reference>
<sequence>MEQADKTSHIEIDEYILPQADEEYKNIKKVIVCEVNSKDFIESQHQSKDLAPLHSEAQNKNSSKPNYFKINENGLLVKKQIEKMKMKQNKLLYQKNIESNQVIMS</sequence>
<keyword evidence="3" id="KW-1185">Reference proteome</keyword>
<dbReference type="Proteomes" id="UP000499080">
    <property type="component" value="Unassembled WGS sequence"/>
</dbReference>
<comment type="caution">
    <text evidence="2">The sequence shown here is derived from an EMBL/GenBank/DDBJ whole genome shotgun (WGS) entry which is preliminary data.</text>
</comment>